<evidence type="ECO:0000313" key="2">
    <source>
        <dbReference type="Proteomes" id="UP000030762"/>
    </source>
</evidence>
<name>T0PZ68_SAPDV</name>
<dbReference type="EMBL" id="JH767233">
    <property type="protein sequence ID" value="EQC26385.1"/>
    <property type="molecule type" value="Genomic_DNA"/>
</dbReference>
<dbReference type="Proteomes" id="UP000030762">
    <property type="component" value="Unassembled WGS sequence"/>
</dbReference>
<reference evidence="1 2" key="1">
    <citation type="submission" date="2012-04" db="EMBL/GenBank/DDBJ databases">
        <title>The Genome Sequence of Saprolegnia declina VS20.</title>
        <authorList>
            <consortium name="The Broad Institute Genome Sequencing Platform"/>
            <person name="Russ C."/>
            <person name="Nusbaum C."/>
            <person name="Tyler B."/>
            <person name="van West P."/>
            <person name="Dieguez-Uribeondo J."/>
            <person name="de Bruijn I."/>
            <person name="Tripathy S."/>
            <person name="Jiang R."/>
            <person name="Young S.K."/>
            <person name="Zeng Q."/>
            <person name="Gargeya S."/>
            <person name="Fitzgerald M."/>
            <person name="Haas B."/>
            <person name="Abouelleil A."/>
            <person name="Alvarado L."/>
            <person name="Arachchi H.M."/>
            <person name="Berlin A."/>
            <person name="Chapman S.B."/>
            <person name="Goldberg J."/>
            <person name="Griggs A."/>
            <person name="Gujja S."/>
            <person name="Hansen M."/>
            <person name="Howarth C."/>
            <person name="Imamovic A."/>
            <person name="Larimer J."/>
            <person name="McCowen C."/>
            <person name="Montmayeur A."/>
            <person name="Murphy C."/>
            <person name="Neiman D."/>
            <person name="Pearson M."/>
            <person name="Priest M."/>
            <person name="Roberts A."/>
            <person name="Saif S."/>
            <person name="Shea T."/>
            <person name="Sisk P."/>
            <person name="Sykes S."/>
            <person name="Wortman J."/>
            <person name="Nusbaum C."/>
            <person name="Birren B."/>
        </authorList>
    </citation>
    <scope>NUCLEOTIDE SEQUENCE [LARGE SCALE GENOMIC DNA]</scope>
    <source>
        <strain evidence="1 2">VS20</strain>
    </source>
</reference>
<gene>
    <name evidence="1" type="ORF">SDRG_15796</name>
</gene>
<dbReference type="AlphaFoldDB" id="T0PZ68"/>
<accession>T0PZ68</accession>
<dbReference type="VEuPathDB" id="FungiDB:SDRG_15796"/>
<evidence type="ECO:0000313" key="1">
    <source>
        <dbReference type="EMBL" id="EQC26385.1"/>
    </source>
</evidence>
<sequence>MSTAGSVSYSTDVHATPVVPSLVAATKTSEGNWHTSMGRSIVLDAVKTLYDAILPLVRRIAPAIDLIIHNDMAISTG</sequence>
<organism evidence="1 2">
    <name type="scientific">Saprolegnia diclina (strain VS20)</name>
    <dbReference type="NCBI Taxonomy" id="1156394"/>
    <lineage>
        <taxon>Eukaryota</taxon>
        <taxon>Sar</taxon>
        <taxon>Stramenopiles</taxon>
        <taxon>Oomycota</taxon>
        <taxon>Saprolegniomycetes</taxon>
        <taxon>Saprolegniales</taxon>
        <taxon>Saprolegniaceae</taxon>
        <taxon>Saprolegnia</taxon>
    </lineage>
</organism>
<dbReference type="RefSeq" id="XP_008620200.1">
    <property type="nucleotide sequence ID" value="XM_008621978.1"/>
</dbReference>
<keyword evidence="2" id="KW-1185">Reference proteome</keyword>
<dbReference type="InParanoid" id="T0PZ68"/>
<protein>
    <submittedName>
        <fullName evidence="1">Uncharacterized protein</fullName>
    </submittedName>
</protein>
<dbReference type="GeneID" id="19956523"/>
<proteinExistence type="predicted"/>